<evidence type="ECO:0000313" key="2">
    <source>
        <dbReference type="Proteomes" id="UP000485058"/>
    </source>
</evidence>
<protein>
    <submittedName>
        <fullName evidence="1">Uncharacterized protein</fullName>
    </submittedName>
</protein>
<accession>A0A6A0AI73</accession>
<gene>
    <name evidence="1" type="ORF">HaLaN_31411</name>
</gene>
<dbReference type="AlphaFoldDB" id="A0A6A0AI73"/>
<dbReference type="Proteomes" id="UP000485058">
    <property type="component" value="Unassembled WGS sequence"/>
</dbReference>
<reference evidence="1 2" key="1">
    <citation type="submission" date="2020-02" db="EMBL/GenBank/DDBJ databases">
        <title>Draft genome sequence of Haematococcus lacustris strain NIES-144.</title>
        <authorList>
            <person name="Morimoto D."/>
            <person name="Nakagawa S."/>
            <person name="Yoshida T."/>
            <person name="Sawayama S."/>
        </authorList>
    </citation>
    <scope>NUCLEOTIDE SEQUENCE [LARGE SCALE GENOMIC DNA]</scope>
    <source>
        <strain evidence="1 2">NIES-144</strain>
    </source>
</reference>
<dbReference type="EMBL" id="BLLF01006405">
    <property type="protein sequence ID" value="GFH32225.1"/>
    <property type="molecule type" value="Genomic_DNA"/>
</dbReference>
<proteinExistence type="predicted"/>
<comment type="caution">
    <text evidence="1">The sequence shown here is derived from an EMBL/GenBank/DDBJ whole genome shotgun (WGS) entry which is preliminary data.</text>
</comment>
<name>A0A6A0AI73_HAELA</name>
<sequence>MKAVACTAQGTNRDLQAEGDLDDLQAAHQRLQGEHTALQQTNYCAQRQYTCNLMGARATAMARC</sequence>
<organism evidence="1 2">
    <name type="scientific">Haematococcus lacustris</name>
    <name type="common">Green alga</name>
    <name type="synonym">Haematococcus pluvialis</name>
    <dbReference type="NCBI Taxonomy" id="44745"/>
    <lineage>
        <taxon>Eukaryota</taxon>
        <taxon>Viridiplantae</taxon>
        <taxon>Chlorophyta</taxon>
        <taxon>core chlorophytes</taxon>
        <taxon>Chlorophyceae</taxon>
        <taxon>CS clade</taxon>
        <taxon>Chlamydomonadales</taxon>
        <taxon>Haematococcaceae</taxon>
        <taxon>Haematococcus</taxon>
    </lineage>
</organism>
<keyword evidence="2" id="KW-1185">Reference proteome</keyword>
<evidence type="ECO:0000313" key="1">
    <source>
        <dbReference type="EMBL" id="GFH32225.1"/>
    </source>
</evidence>